<evidence type="ECO:0000256" key="1">
    <source>
        <dbReference type="SAM" id="MobiDB-lite"/>
    </source>
</evidence>
<dbReference type="Proteomes" id="UP001595613">
    <property type="component" value="Unassembled WGS sequence"/>
</dbReference>
<dbReference type="EMBL" id="JBHRYD010000016">
    <property type="protein sequence ID" value="MFC3706277.1"/>
    <property type="molecule type" value="Genomic_DNA"/>
</dbReference>
<accession>A0ABV7X4K3</accession>
<keyword evidence="3" id="KW-0966">Cell projection</keyword>
<feature type="compositionally biased region" description="Low complexity" evidence="1">
    <location>
        <begin position="112"/>
        <end position="127"/>
    </location>
</feature>
<feature type="domain" description="Flagellar hook-length control protein-like C-terminal" evidence="2">
    <location>
        <begin position="471"/>
        <end position="547"/>
    </location>
</feature>
<dbReference type="InterPro" id="IPR021136">
    <property type="entry name" value="Flagellar_hook_control-like_C"/>
</dbReference>
<comment type="caution">
    <text evidence="3">The sequence shown here is derived from an EMBL/GenBank/DDBJ whole genome shotgun (WGS) entry which is preliminary data.</text>
</comment>
<dbReference type="Pfam" id="PF02120">
    <property type="entry name" value="Flg_hook"/>
    <property type="match status" value="1"/>
</dbReference>
<feature type="compositionally biased region" description="Pro residues" evidence="1">
    <location>
        <begin position="160"/>
        <end position="190"/>
    </location>
</feature>
<dbReference type="RefSeq" id="WP_380098388.1">
    <property type="nucleotide sequence ID" value="NZ_JBHRYD010000016.1"/>
</dbReference>
<reference evidence="4" key="1">
    <citation type="journal article" date="2019" name="Int. J. Syst. Evol. Microbiol.">
        <title>The Global Catalogue of Microorganisms (GCM) 10K type strain sequencing project: providing services to taxonomists for standard genome sequencing and annotation.</title>
        <authorList>
            <consortium name="The Broad Institute Genomics Platform"/>
            <consortium name="The Broad Institute Genome Sequencing Center for Infectious Disease"/>
            <person name="Wu L."/>
            <person name="Ma J."/>
        </authorList>
    </citation>
    <scope>NUCLEOTIDE SEQUENCE [LARGE SCALE GENOMIC DNA]</scope>
    <source>
        <strain evidence="4">KCTC 42281</strain>
    </source>
</reference>
<evidence type="ECO:0000313" key="4">
    <source>
        <dbReference type="Proteomes" id="UP001595613"/>
    </source>
</evidence>
<proteinExistence type="predicted"/>
<feature type="compositionally biased region" description="Low complexity" evidence="1">
    <location>
        <begin position="147"/>
        <end position="159"/>
    </location>
</feature>
<name>A0ABV7X4K3_9HYPH</name>
<organism evidence="3 4">
    <name type="scientific">Devosia honganensis</name>
    <dbReference type="NCBI Taxonomy" id="1610527"/>
    <lineage>
        <taxon>Bacteria</taxon>
        <taxon>Pseudomonadati</taxon>
        <taxon>Pseudomonadota</taxon>
        <taxon>Alphaproteobacteria</taxon>
        <taxon>Hyphomicrobiales</taxon>
        <taxon>Devosiaceae</taxon>
        <taxon>Devosia</taxon>
    </lineage>
</organism>
<sequence>MSISSQLPPIPMAQASAMLRALALAAGQTVEARIVGPAANGATPVQLGQQTLNLHLPASHPPGTVLTLAVQQAEGQLRLTVLSARPPVPAAASASPPPAGAPATSVQLSPAALAGTPPAASPASPAAPSAPPVVPPAPPGPAPLPAAPSIGAAAIAAPASPSPSSPPPSSPPPGAGSAPLPGPAPAPAGPLPQSMPYAPASPAIAPGPAAPAAASAASALPPLAQAAPAGTVGQHPPAPAPPPRFSAPAPPSSPPAASMSAPAALALMVQEALPRQDGIVGLTRLLAAASGKVVLPEPVLKAARQLMALPLAADDGKLDAPSLQRAVRHSGIFQEALLASGRGALAAGDLKSALMGLRHSLGAWLGEQAPVAPVGSVAPPLRGNIPRARGGGEPLPDLPEDPHDLGRLLLGRTEAALARTRLHQNASLPEPGARPDAPAQWSLDLPVVIAGQHHLLHMQIQREAEGDPSRPRERGWQVRFAIDFPDLGEVGAQISLRGKATGVMLWADRAQTALLLSAGIEALRGELEAAGLMPGAVVVRTGAPPAQPVPAASGHFVDATR</sequence>
<gene>
    <name evidence="3" type="ORF">ACFOOL_16135</name>
</gene>
<keyword evidence="3" id="KW-0969">Cilium</keyword>
<keyword evidence="4" id="KW-1185">Reference proteome</keyword>
<protein>
    <submittedName>
        <fullName evidence="3">Flagellar hook-length control protein FliK</fullName>
    </submittedName>
</protein>
<feature type="region of interest" description="Disordered" evidence="1">
    <location>
        <begin position="227"/>
        <end position="258"/>
    </location>
</feature>
<evidence type="ECO:0000259" key="2">
    <source>
        <dbReference type="Pfam" id="PF02120"/>
    </source>
</evidence>
<feature type="compositionally biased region" description="Pro residues" evidence="1">
    <location>
        <begin position="128"/>
        <end position="146"/>
    </location>
</feature>
<evidence type="ECO:0000313" key="3">
    <source>
        <dbReference type="EMBL" id="MFC3706277.1"/>
    </source>
</evidence>
<keyword evidence="3" id="KW-0282">Flagellum</keyword>
<feature type="compositionally biased region" description="Pro residues" evidence="1">
    <location>
        <begin position="236"/>
        <end position="254"/>
    </location>
</feature>
<feature type="region of interest" description="Disordered" evidence="1">
    <location>
        <begin position="112"/>
        <end position="194"/>
    </location>
</feature>